<dbReference type="GeneID" id="71985304"/>
<dbReference type="Pfam" id="PF06985">
    <property type="entry name" value="HET"/>
    <property type="match status" value="1"/>
</dbReference>
<dbReference type="PANTHER" id="PTHR24148">
    <property type="entry name" value="ANKYRIN REPEAT DOMAIN-CONTAINING PROTEIN 39 HOMOLOG-RELATED"/>
    <property type="match status" value="1"/>
</dbReference>
<keyword evidence="3" id="KW-1185">Reference proteome</keyword>
<name>A0A9Q8LK04_PASFU</name>
<evidence type="ECO:0000313" key="2">
    <source>
        <dbReference type="EMBL" id="UJO18113.1"/>
    </source>
</evidence>
<reference evidence="2" key="1">
    <citation type="submission" date="2021-12" db="EMBL/GenBank/DDBJ databases">
        <authorList>
            <person name="Zaccaron A."/>
            <person name="Stergiopoulos I."/>
        </authorList>
    </citation>
    <scope>NUCLEOTIDE SEQUENCE</scope>
    <source>
        <strain evidence="2">Race5_Kim</strain>
    </source>
</reference>
<feature type="domain" description="Heterokaryon incompatibility" evidence="1">
    <location>
        <begin position="55"/>
        <end position="199"/>
    </location>
</feature>
<reference evidence="2" key="2">
    <citation type="journal article" date="2022" name="Microb. Genom.">
        <title>A chromosome-scale genome assembly of the tomato pathogen Cladosporium fulvum reveals a compartmentalized genome architecture and the presence of a dispensable chromosome.</title>
        <authorList>
            <person name="Zaccaron A.Z."/>
            <person name="Chen L.H."/>
            <person name="Samaras A."/>
            <person name="Stergiopoulos I."/>
        </authorList>
    </citation>
    <scope>NUCLEOTIDE SEQUENCE</scope>
    <source>
        <strain evidence="2">Race5_Kim</strain>
    </source>
</reference>
<dbReference type="PANTHER" id="PTHR24148:SF64">
    <property type="entry name" value="HETEROKARYON INCOMPATIBILITY DOMAIN-CONTAINING PROTEIN"/>
    <property type="match status" value="1"/>
</dbReference>
<evidence type="ECO:0000259" key="1">
    <source>
        <dbReference type="Pfam" id="PF06985"/>
    </source>
</evidence>
<dbReference type="AlphaFoldDB" id="A0A9Q8LK04"/>
<accession>A0A9Q8LK04</accession>
<proteinExistence type="predicted"/>
<gene>
    <name evidence="2" type="ORF">CLAFUR5_05426</name>
</gene>
<dbReference type="Proteomes" id="UP000756132">
    <property type="component" value="Chromosome 5"/>
</dbReference>
<dbReference type="InterPro" id="IPR010730">
    <property type="entry name" value="HET"/>
</dbReference>
<dbReference type="RefSeq" id="XP_047762479.1">
    <property type="nucleotide sequence ID" value="XM_047904574.1"/>
</dbReference>
<dbReference type="InterPro" id="IPR052895">
    <property type="entry name" value="HetReg/Transcr_Mod"/>
</dbReference>
<organism evidence="2 3">
    <name type="scientific">Passalora fulva</name>
    <name type="common">Tomato leaf mold</name>
    <name type="synonym">Cladosporium fulvum</name>
    <dbReference type="NCBI Taxonomy" id="5499"/>
    <lineage>
        <taxon>Eukaryota</taxon>
        <taxon>Fungi</taxon>
        <taxon>Dikarya</taxon>
        <taxon>Ascomycota</taxon>
        <taxon>Pezizomycotina</taxon>
        <taxon>Dothideomycetes</taxon>
        <taxon>Dothideomycetidae</taxon>
        <taxon>Mycosphaerellales</taxon>
        <taxon>Mycosphaerellaceae</taxon>
        <taxon>Fulvia</taxon>
    </lineage>
</organism>
<sequence>MEHTANHFRYTPLRKKCIRLVKFGSRTTHERIHLTLMENVSYDDTTLSENKRRKYIALSYCWGDPNGRVAIKLNGRNFEITRSLHAALVAIWAHHRVFDAYWIDAICIDQGNVRERNVQVARMWQIFRYATRVFAWLGDEDASMVSLARRFDCIHHQLPERLEAEPPGGDQWSTEDPIDFMVHTLLRNPYFSRTWILTEFTQAKRLDLVCGSMRCDFQHIDALLDMEEDTTVKRTNSAIHNRHRFSRFSKEYLTGRYDESKQLQALEDCIISYSMTSCQNPRDKVFAMLNHPSNTIRPRGSRARHLRPDYSMDEDELLVRTVAWINDTCEDFERGKEFQKGRHNEIDLGVNTPRIASYVVDALGVGTDVVDERAFDTWLVAHHDWVCLPCRIRLLDGTSVLRDQLLGTFLFSAARKLE</sequence>
<protein>
    <recommendedName>
        <fullName evidence="1">Heterokaryon incompatibility domain-containing protein</fullName>
    </recommendedName>
</protein>
<dbReference type="EMBL" id="CP090167">
    <property type="protein sequence ID" value="UJO18113.1"/>
    <property type="molecule type" value="Genomic_DNA"/>
</dbReference>
<dbReference type="OrthoDB" id="3921930at2759"/>
<dbReference type="KEGG" id="ffu:CLAFUR5_05426"/>
<dbReference type="OMA" id="RYANSEC"/>
<evidence type="ECO:0000313" key="3">
    <source>
        <dbReference type="Proteomes" id="UP000756132"/>
    </source>
</evidence>